<comment type="similarity">
    <text evidence="2">Belongs to the glycosyltransferase 47 family.</text>
</comment>
<dbReference type="PANTHER" id="PTHR11062">
    <property type="entry name" value="EXOSTOSIN HEPARAN SULFATE GLYCOSYLTRANSFERASE -RELATED"/>
    <property type="match status" value="1"/>
</dbReference>
<feature type="domain" description="Exostosin GT47" evidence="7">
    <location>
        <begin position="131"/>
        <end position="477"/>
    </location>
</feature>
<evidence type="ECO:0000313" key="9">
    <source>
        <dbReference type="Proteomes" id="UP000886520"/>
    </source>
</evidence>
<dbReference type="AlphaFoldDB" id="A0A9D4U1Y8"/>
<evidence type="ECO:0000313" key="8">
    <source>
        <dbReference type="EMBL" id="KAI5059852.1"/>
    </source>
</evidence>
<comment type="subcellular location">
    <subcellularLocation>
        <location evidence="1">Golgi apparatus membrane</location>
        <topology evidence="1">Single-pass type II membrane protein</topology>
    </subcellularLocation>
</comment>
<feature type="compositionally biased region" description="Low complexity" evidence="5">
    <location>
        <begin position="80"/>
        <end position="92"/>
    </location>
</feature>
<keyword evidence="3" id="KW-0735">Signal-anchor</keyword>
<keyword evidence="6" id="KW-1133">Transmembrane helix</keyword>
<keyword evidence="4" id="KW-0333">Golgi apparatus</keyword>
<evidence type="ECO:0000259" key="7">
    <source>
        <dbReference type="Pfam" id="PF03016"/>
    </source>
</evidence>
<dbReference type="InterPro" id="IPR004263">
    <property type="entry name" value="Exostosin"/>
</dbReference>
<comment type="caution">
    <text evidence="8">The sequence shown here is derived from an EMBL/GenBank/DDBJ whole genome shotgun (WGS) entry which is preliminary data.</text>
</comment>
<keyword evidence="9" id="KW-1185">Reference proteome</keyword>
<sequence>MASSDTQHTADFTIFGVLSRPSKKAPMQEQLPCPESKPPVNVYKFYVYSRLCWIVAGILGFWSVASLLNFLSDSTEEYSSSSSSSPPLLSDHPPTPIFSSMPHPEVVQYPSTDSLQSAKGLPASDLSDDACDGKHVYMHSLPPMFNQDIISDCEQNSRKWIDVCSATANGGLGPILEDEEGLFTHPQNGIHSWYNTEQFILDVLFHTRMKKYRCLTSNSLKADLIYVPFYAGLDLTRYLWDANVSIRDHLPNALAGWLTERPEWKAMDGRDHFLVTGKMSWDFRRPMDEESGWGNNLLELPALKNVSVLLIEKDTNRASHVEHAIPYPTHFHPHKDSEVNEWQDSMRAKERVNLVAFAGANRPADSLGRSSIWAELMEQCRSSEFCKLLDCNEDESGCNSPSAIMKLFQESVFCLQPIGHLYTRRSVFDSILCGCIPVLFHAHTVYTQYNWHLPQNFSSYSVFIPEEYIRAKLPVIEQYLRRFPALQVEEMREKVISLIPSLIYAHPDHQLEKVKDAFDVAMDALLLKVRASRRETSF</sequence>
<dbReference type="Proteomes" id="UP000886520">
    <property type="component" value="Chromosome 25"/>
</dbReference>
<dbReference type="Pfam" id="PF03016">
    <property type="entry name" value="Exostosin_GT47"/>
    <property type="match status" value="1"/>
</dbReference>
<name>A0A9D4U1Y8_ADICA</name>
<keyword evidence="6" id="KW-0472">Membrane</keyword>
<dbReference type="GO" id="GO:0000139">
    <property type="term" value="C:Golgi membrane"/>
    <property type="evidence" value="ECO:0007669"/>
    <property type="project" value="UniProtKB-SubCell"/>
</dbReference>
<proteinExistence type="inferred from homology"/>
<dbReference type="PANTHER" id="PTHR11062:SF56">
    <property type="entry name" value="XYLOGLUCAN GALACTOSYLTRANSFERASE MUR3"/>
    <property type="match status" value="1"/>
</dbReference>
<dbReference type="GO" id="GO:0016757">
    <property type="term" value="F:glycosyltransferase activity"/>
    <property type="evidence" value="ECO:0007669"/>
    <property type="project" value="InterPro"/>
</dbReference>
<dbReference type="OrthoDB" id="1924787at2759"/>
<evidence type="ECO:0000256" key="2">
    <source>
        <dbReference type="ARBA" id="ARBA00010271"/>
    </source>
</evidence>
<reference evidence="8" key="1">
    <citation type="submission" date="2021-01" db="EMBL/GenBank/DDBJ databases">
        <title>Adiantum capillus-veneris genome.</title>
        <authorList>
            <person name="Fang Y."/>
            <person name="Liao Q."/>
        </authorList>
    </citation>
    <scope>NUCLEOTIDE SEQUENCE</scope>
    <source>
        <strain evidence="8">H3</strain>
        <tissue evidence="8">Leaf</tissue>
    </source>
</reference>
<evidence type="ECO:0000256" key="5">
    <source>
        <dbReference type="SAM" id="MobiDB-lite"/>
    </source>
</evidence>
<evidence type="ECO:0000256" key="1">
    <source>
        <dbReference type="ARBA" id="ARBA00004323"/>
    </source>
</evidence>
<evidence type="ECO:0000256" key="6">
    <source>
        <dbReference type="SAM" id="Phobius"/>
    </source>
</evidence>
<protein>
    <recommendedName>
        <fullName evidence="7">Exostosin GT47 domain-containing protein</fullName>
    </recommendedName>
</protein>
<accession>A0A9D4U1Y8</accession>
<feature type="region of interest" description="Disordered" evidence="5">
    <location>
        <begin position="80"/>
        <end position="103"/>
    </location>
</feature>
<gene>
    <name evidence="8" type="ORF">GOP47_0026171</name>
</gene>
<organism evidence="8 9">
    <name type="scientific">Adiantum capillus-veneris</name>
    <name type="common">Maidenhair fern</name>
    <dbReference type="NCBI Taxonomy" id="13818"/>
    <lineage>
        <taxon>Eukaryota</taxon>
        <taxon>Viridiplantae</taxon>
        <taxon>Streptophyta</taxon>
        <taxon>Embryophyta</taxon>
        <taxon>Tracheophyta</taxon>
        <taxon>Polypodiopsida</taxon>
        <taxon>Polypodiidae</taxon>
        <taxon>Polypodiales</taxon>
        <taxon>Pteridineae</taxon>
        <taxon>Pteridaceae</taxon>
        <taxon>Vittarioideae</taxon>
        <taxon>Adiantum</taxon>
    </lineage>
</organism>
<dbReference type="InterPro" id="IPR040911">
    <property type="entry name" value="Exostosin_GT47"/>
</dbReference>
<evidence type="ECO:0000256" key="3">
    <source>
        <dbReference type="ARBA" id="ARBA00022968"/>
    </source>
</evidence>
<keyword evidence="6" id="KW-0812">Transmembrane</keyword>
<dbReference type="EMBL" id="JABFUD020000025">
    <property type="protein sequence ID" value="KAI5059852.1"/>
    <property type="molecule type" value="Genomic_DNA"/>
</dbReference>
<evidence type="ECO:0000256" key="4">
    <source>
        <dbReference type="ARBA" id="ARBA00023034"/>
    </source>
</evidence>
<feature type="transmembrane region" description="Helical" evidence="6">
    <location>
        <begin position="51"/>
        <end position="71"/>
    </location>
</feature>